<keyword evidence="3" id="KW-1185">Reference proteome</keyword>
<proteinExistence type="predicted"/>
<comment type="caution">
    <text evidence="2">The sequence shown here is derived from an EMBL/GenBank/DDBJ whole genome shotgun (WGS) entry which is preliminary data.</text>
</comment>
<keyword evidence="1" id="KW-1133">Transmembrane helix</keyword>
<gene>
    <name evidence="2" type="ORF">Megvenef_00288</name>
</gene>
<organism evidence="2 3">
    <name type="scientific">Candidatus Megaera venefica</name>
    <dbReference type="NCBI Taxonomy" id="2055910"/>
    <lineage>
        <taxon>Bacteria</taxon>
        <taxon>Pseudomonadati</taxon>
        <taxon>Pseudomonadota</taxon>
        <taxon>Alphaproteobacteria</taxon>
        <taxon>Rickettsiales</taxon>
        <taxon>Rickettsiaceae</taxon>
        <taxon>Candidatus Megaera</taxon>
    </lineage>
</organism>
<feature type="transmembrane region" description="Helical" evidence="1">
    <location>
        <begin position="6"/>
        <end position="25"/>
    </location>
</feature>
<evidence type="ECO:0000256" key="1">
    <source>
        <dbReference type="SAM" id="Phobius"/>
    </source>
</evidence>
<reference evidence="2 3" key="1">
    <citation type="submission" date="2023-03" db="EMBL/GenBank/DDBJ databases">
        <title>Host association and intracellularity evolved multiple times independently in the Rickettsiales.</title>
        <authorList>
            <person name="Castelli M."/>
            <person name="Nardi T."/>
            <person name="Gammuto L."/>
            <person name="Bellinzona G."/>
            <person name="Sabaneyeva E."/>
            <person name="Potekhin A."/>
            <person name="Serra V."/>
            <person name="Petroni G."/>
            <person name="Sassera D."/>
        </authorList>
    </citation>
    <scope>NUCLEOTIDE SEQUENCE [LARGE SCALE GENOMIC DNA]</scope>
    <source>
        <strain evidence="2 3">Sr 2-6</strain>
    </source>
</reference>
<name>A0ABU5NAY3_9RICK</name>
<dbReference type="Proteomes" id="UP001291687">
    <property type="component" value="Unassembled WGS sequence"/>
</dbReference>
<accession>A0ABU5NAY3</accession>
<dbReference type="EMBL" id="JARJFB010000012">
    <property type="protein sequence ID" value="MEA0970329.1"/>
    <property type="molecule type" value="Genomic_DNA"/>
</dbReference>
<evidence type="ECO:0000313" key="3">
    <source>
        <dbReference type="Proteomes" id="UP001291687"/>
    </source>
</evidence>
<evidence type="ECO:0008006" key="4">
    <source>
        <dbReference type="Google" id="ProtNLM"/>
    </source>
</evidence>
<sequence length="36" mass="4144">MNSYLLGAYCFTFTILAFVLIKTIIDFKTGEPQKKK</sequence>
<protein>
    <recommendedName>
        <fullName evidence="4">Heme exporter protein D</fullName>
    </recommendedName>
</protein>
<keyword evidence="1" id="KW-0812">Transmembrane</keyword>
<keyword evidence="1" id="KW-0472">Membrane</keyword>
<evidence type="ECO:0000313" key="2">
    <source>
        <dbReference type="EMBL" id="MEA0970329.1"/>
    </source>
</evidence>